<evidence type="ECO:0000256" key="1">
    <source>
        <dbReference type="SAM" id="Coils"/>
    </source>
</evidence>
<dbReference type="OrthoDB" id="7436381at2759"/>
<sequence length="259" mass="30100">MLRSPNKVGSDSDISKLPKTPYSLAVSRQKRRHDELSRDDFLSFKEEVMQMLKSWKADHDNRLSNMENSLTNIKKINTDIEKSLEFISQKYEDMQNKITTIEKQCKDNHKYIMSLEEKVEELYRNSRRNGIEIRNIPEKEKENKNDLTQLVIYLSKTLNINLQSCDIKDIYCGPGKEGSIRPIIVELANISQKQTILSSVKSFDKNNPSKKLNVSHFGINTRAASAYVSEYLTPSTKKIYYLARQLSKKKIRRITCDIN</sequence>
<name>A0A8S3WZR7_PARAO</name>
<keyword evidence="4" id="KW-1185">Reference proteome</keyword>
<dbReference type="AlphaFoldDB" id="A0A8S3WZR7"/>
<comment type="caution">
    <text evidence="3">The sequence shown here is derived from an EMBL/GenBank/DDBJ whole genome shotgun (WGS) entry which is preliminary data.</text>
</comment>
<dbReference type="InterPro" id="IPR004244">
    <property type="entry name" value="Transposase_22"/>
</dbReference>
<dbReference type="PANTHER" id="PTHR11505">
    <property type="entry name" value="L1 TRANSPOSABLE ELEMENT-RELATED"/>
    <property type="match status" value="1"/>
</dbReference>
<proteinExistence type="predicted"/>
<feature type="coiled-coil region" evidence="1">
    <location>
        <begin position="77"/>
        <end position="104"/>
    </location>
</feature>
<organism evidence="3 4">
    <name type="scientific">Parnassius apollo</name>
    <name type="common">Apollo butterfly</name>
    <name type="synonym">Papilio apollo</name>
    <dbReference type="NCBI Taxonomy" id="110799"/>
    <lineage>
        <taxon>Eukaryota</taxon>
        <taxon>Metazoa</taxon>
        <taxon>Ecdysozoa</taxon>
        <taxon>Arthropoda</taxon>
        <taxon>Hexapoda</taxon>
        <taxon>Insecta</taxon>
        <taxon>Pterygota</taxon>
        <taxon>Neoptera</taxon>
        <taxon>Endopterygota</taxon>
        <taxon>Lepidoptera</taxon>
        <taxon>Glossata</taxon>
        <taxon>Ditrysia</taxon>
        <taxon>Papilionoidea</taxon>
        <taxon>Papilionidae</taxon>
        <taxon>Parnassiinae</taxon>
        <taxon>Parnassini</taxon>
        <taxon>Parnassius</taxon>
        <taxon>Parnassius</taxon>
    </lineage>
</organism>
<evidence type="ECO:0000256" key="2">
    <source>
        <dbReference type="SAM" id="MobiDB-lite"/>
    </source>
</evidence>
<reference evidence="3" key="1">
    <citation type="submission" date="2021-04" db="EMBL/GenBank/DDBJ databases">
        <authorList>
            <person name="Tunstrom K."/>
        </authorList>
    </citation>
    <scope>NUCLEOTIDE SEQUENCE</scope>
</reference>
<feature type="region of interest" description="Disordered" evidence="2">
    <location>
        <begin position="1"/>
        <end position="29"/>
    </location>
</feature>
<evidence type="ECO:0000313" key="3">
    <source>
        <dbReference type="EMBL" id="CAG4990651.1"/>
    </source>
</evidence>
<gene>
    <name evidence="3" type="ORF">PAPOLLO_LOCUS11989</name>
</gene>
<dbReference type="Proteomes" id="UP000691718">
    <property type="component" value="Unassembled WGS sequence"/>
</dbReference>
<evidence type="ECO:0000313" key="4">
    <source>
        <dbReference type="Proteomes" id="UP000691718"/>
    </source>
</evidence>
<accession>A0A8S3WZR7</accession>
<dbReference type="EMBL" id="CAJQZP010000879">
    <property type="protein sequence ID" value="CAG4990651.1"/>
    <property type="molecule type" value="Genomic_DNA"/>
</dbReference>
<keyword evidence="1" id="KW-0175">Coiled coil</keyword>
<protein>
    <submittedName>
        <fullName evidence="3">(apollo) hypothetical protein</fullName>
    </submittedName>
</protein>